<organism evidence="8 9">
    <name type="scientific">Candidatus Fimicola merdigallinarum</name>
    <dbReference type="NCBI Taxonomy" id="2840819"/>
    <lineage>
        <taxon>Bacteria</taxon>
        <taxon>Bacillati</taxon>
        <taxon>Bacillota</taxon>
        <taxon>Clostridia</taxon>
        <taxon>Lachnospirales</taxon>
        <taxon>Lachnospiraceae</taxon>
        <taxon>Lachnospiraceae incertae sedis</taxon>
        <taxon>Candidatus Fimicola</taxon>
    </lineage>
</organism>
<evidence type="ECO:0000256" key="4">
    <source>
        <dbReference type="HAMAP-Rule" id="MF_01420"/>
    </source>
</evidence>
<dbReference type="EMBL" id="JADIMX010000039">
    <property type="protein sequence ID" value="MBO8434089.1"/>
    <property type="molecule type" value="Genomic_DNA"/>
</dbReference>
<dbReference type="Gene3D" id="3.10.28.10">
    <property type="entry name" value="Homing endonucleases"/>
    <property type="match status" value="1"/>
</dbReference>
<dbReference type="InterPro" id="IPR023054">
    <property type="entry name" value="Sporulation_regulator_WhiA_C"/>
</dbReference>
<comment type="similarity">
    <text evidence="4">Belongs to the WhiA family.</text>
</comment>
<comment type="caution">
    <text evidence="8">The sequence shown here is derived from an EMBL/GenBank/DDBJ whole genome shotgun (WGS) entry which is preliminary data.</text>
</comment>
<keyword evidence="3 4" id="KW-0131">Cell cycle</keyword>
<name>A0A9D9H303_9FIRM</name>
<keyword evidence="1 4" id="KW-0132">Cell division</keyword>
<sequence>MSFSSKVKSELCQHFGNGRHCNISELASIVNICGHIEEKNKGFWIKIQSENFDIAKKCFTLLKKTFNIEVEITVRRNSHSKNSRMYFLCINNTKQSEEILKAVGILHIENGKRVLKRSIPNNIISKSCCKRSYIRGSFLALGSITDPEKTYHLEFVGTDLYYIESLKELISFFDIGMKIVERKGYYVLYLKEGELIVDLLNVMGAHVALMDFENVRILKDMRNNLNRIVNCETANLGKIIAASVKQIEDINYIMKNSDFSKLPDSLIEVAKLRVEYPDASLKELSQMMDPPVGKSGVNHRLKKLGIMADELRREKGDI</sequence>
<feature type="domain" description="WhiA LAGLIDADG-like" evidence="7">
    <location>
        <begin position="131"/>
        <end position="222"/>
    </location>
</feature>
<dbReference type="Pfam" id="PF10298">
    <property type="entry name" value="WhiA_N"/>
    <property type="match status" value="1"/>
</dbReference>
<evidence type="ECO:0000313" key="9">
    <source>
        <dbReference type="Proteomes" id="UP000823611"/>
    </source>
</evidence>
<evidence type="ECO:0000256" key="2">
    <source>
        <dbReference type="ARBA" id="ARBA00023125"/>
    </source>
</evidence>
<evidence type="ECO:0000256" key="3">
    <source>
        <dbReference type="ARBA" id="ARBA00023306"/>
    </source>
</evidence>
<gene>
    <name evidence="4 8" type="primary">whiA</name>
    <name evidence="8" type="ORF">IAC55_02040</name>
</gene>
<feature type="domain" description="Sporulation regulator WhiA C-terminal" evidence="5">
    <location>
        <begin position="226"/>
        <end position="307"/>
    </location>
</feature>
<dbReference type="AlphaFoldDB" id="A0A9D9H303"/>
<accession>A0A9D9H303</accession>
<evidence type="ECO:0000313" key="8">
    <source>
        <dbReference type="EMBL" id="MBO8434089.1"/>
    </source>
</evidence>
<dbReference type="NCBIfam" id="TIGR00647">
    <property type="entry name" value="DNA_bind_WhiA"/>
    <property type="match status" value="1"/>
</dbReference>
<dbReference type="SUPFAM" id="SSF55608">
    <property type="entry name" value="Homing endonucleases"/>
    <property type="match status" value="1"/>
</dbReference>
<dbReference type="GO" id="GO:0003677">
    <property type="term" value="F:DNA binding"/>
    <property type="evidence" value="ECO:0007669"/>
    <property type="project" value="UniProtKB-UniRule"/>
</dbReference>
<evidence type="ECO:0000259" key="5">
    <source>
        <dbReference type="Pfam" id="PF02650"/>
    </source>
</evidence>
<feature type="domain" description="Sporulation transcription regulator WhiA N-terminal" evidence="6">
    <location>
        <begin position="19"/>
        <end position="106"/>
    </location>
</feature>
<protein>
    <recommendedName>
        <fullName evidence="4">Probable cell division protein WhiA</fullName>
    </recommendedName>
</protein>
<dbReference type="HAMAP" id="MF_01420">
    <property type="entry name" value="HTH_type_WhiA"/>
    <property type="match status" value="1"/>
</dbReference>
<dbReference type="InterPro" id="IPR039518">
    <property type="entry name" value="WhiA_LAGLIDADG_dom"/>
</dbReference>
<dbReference type="PANTHER" id="PTHR37307">
    <property type="entry name" value="CELL DIVISION PROTEIN WHIA-RELATED"/>
    <property type="match status" value="1"/>
</dbReference>
<proteinExistence type="inferred from homology"/>
<keyword evidence="2 4" id="KW-0238">DNA-binding</keyword>
<reference evidence="8" key="2">
    <citation type="journal article" date="2021" name="PeerJ">
        <title>Extensive microbial diversity within the chicken gut microbiome revealed by metagenomics and culture.</title>
        <authorList>
            <person name="Gilroy R."/>
            <person name="Ravi A."/>
            <person name="Getino M."/>
            <person name="Pursley I."/>
            <person name="Horton D.L."/>
            <person name="Alikhan N.F."/>
            <person name="Baker D."/>
            <person name="Gharbi K."/>
            <person name="Hall N."/>
            <person name="Watson M."/>
            <person name="Adriaenssens E.M."/>
            <person name="Foster-Nyarko E."/>
            <person name="Jarju S."/>
            <person name="Secka A."/>
            <person name="Antonio M."/>
            <person name="Oren A."/>
            <person name="Chaudhuri R.R."/>
            <person name="La Ragione R."/>
            <person name="Hildebrand F."/>
            <person name="Pallen M.J."/>
        </authorList>
    </citation>
    <scope>NUCLEOTIDE SEQUENCE</scope>
    <source>
        <strain evidence="8">F6-4510</strain>
    </source>
</reference>
<evidence type="ECO:0000259" key="6">
    <source>
        <dbReference type="Pfam" id="PF10298"/>
    </source>
</evidence>
<dbReference type="InterPro" id="IPR003802">
    <property type="entry name" value="Sporulation_regulator_WhiA"/>
</dbReference>
<dbReference type="InterPro" id="IPR027434">
    <property type="entry name" value="Homing_endonucl"/>
</dbReference>
<dbReference type="Pfam" id="PF02650">
    <property type="entry name" value="HTH_WhiA"/>
    <property type="match status" value="1"/>
</dbReference>
<evidence type="ECO:0000259" key="7">
    <source>
        <dbReference type="Pfam" id="PF14527"/>
    </source>
</evidence>
<comment type="function">
    <text evidence="4">Involved in cell division and chromosome segregation.</text>
</comment>
<dbReference type="GO" id="GO:0051301">
    <property type="term" value="P:cell division"/>
    <property type="evidence" value="ECO:0007669"/>
    <property type="project" value="UniProtKB-UniRule"/>
</dbReference>
<evidence type="ECO:0000256" key="1">
    <source>
        <dbReference type="ARBA" id="ARBA00022618"/>
    </source>
</evidence>
<dbReference type="Proteomes" id="UP000823611">
    <property type="component" value="Unassembled WGS sequence"/>
</dbReference>
<reference evidence="8" key="1">
    <citation type="submission" date="2020-10" db="EMBL/GenBank/DDBJ databases">
        <authorList>
            <person name="Gilroy R."/>
        </authorList>
    </citation>
    <scope>NUCLEOTIDE SEQUENCE</scope>
    <source>
        <strain evidence="8">F6-4510</strain>
    </source>
</reference>
<dbReference type="GO" id="GO:0043937">
    <property type="term" value="P:regulation of sporulation"/>
    <property type="evidence" value="ECO:0007669"/>
    <property type="project" value="InterPro"/>
</dbReference>
<dbReference type="InterPro" id="IPR018478">
    <property type="entry name" value="Sporu_reg_WhiA_N_dom"/>
</dbReference>
<dbReference type="Pfam" id="PF14527">
    <property type="entry name" value="LAGLIDADG_WhiA"/>
    <property type="match status" value="1"/>
</dbReference>
<dbReference type="PANTHER" id="PTHR37307:SF1">
    <property type="entry name" value="CELL DIVISION PROTEIN WHIA-RELATED"/>
    <property type="match status" value="1"/>
</dbReference>